<keyword evidence="4" id="KW-1185">Reference proteome</keyword>
<dbReference type="Proteomes" id="UP000078486">
    <property type="component" value="Unassembled WGS sequence"/>
</dbReference>
<gene>
    <name evidence="3" type="ORF">AW736_07545</name>
</gene>
<dbReference type="STRING" id="1184151.AW736_07545"/>
<feature type="compositionally biased region" description="Gly residues" evidence="1">
    <location>
        <begin position="55"/>
        <end position="69"/>
    </location>
</feature>
<comment type="caution">
    <text evidence="3">The sequence shown here is derived from an EMBL/GenBank/DDBJ whole genome shotgun (WGS) entry which is preliminary data.</text>
</comment>
<feature type="region of interest" description="Disordered" evidence="1">
    <location>
        <begin position="411"/>
        <end position="441"/>
    </location>
</feature>
<dbReference type="PANTHER" id="PTHR35565">
    <property type="entry name" value="CYTOPLASMIC PROTEIN-RELATED"/>
    <property type="match status" value="1"/>
</dbReference>
<dbReference type="EMBL" id="LRRQ01000056">
    <property type="protein sequence ID" value="OAM90491.1"/>
    <property type="molecule type" value="Genomic_DNA"/>
</dbReference>
<sequence length="677" mass="70226">MSSNSFPPDDKKNDIPQDDDASLDDLLAQLGADNPPEKASSDDDLDALLKSLGGDESGGGDDASSGGGGDDLDALLKGLGGEDNSPGGSDGGGAEAPATLPVSDDEASSGDDITGGMGGDDDSSATPDDGGASLKKATPPREPVKAGAAGKPTLSVGFGARAAPKAHAGSKQPLVIALLGDFTGRGSRGVCESLAGRPGIAVDIDSIDDLYGKLSPAFSIEDPGAPGTQVEFEFAELDDFHPDQIYKKVPGIANLRMLRPQLLSAGTAAKAAAQLQKLLGVPLPKAPRRSTAARSEETAEQTLERLLGKKSAAKKAASASPAKTYASAVEALIKQAVGDNVVKNPTAHQKELVAALDAALAVRMRAILSSPRFQALESAWRSIDMLVRTFDDGDRVKLLVYDVSKEEIAADIGAPLPPDDDEPAEGAESAPPADPAFKPDATGLHKMIRDTIAENPWMAAFSLHTFGDSAADLALAGKVASVFAASGTPLVAAGHPFSLGCAGFSQQPDPDDWTKLKDTEIGAALKALRENPASAHLALAVPRFLLRLPYGKMTDPVDAFAFEEIESPDQHEHYLWASPAVLIAQLYIERFKQKGWGMDLAGGQTVGDLPVHHFKRNGESGMTPCAEAWLTERAAVAIANQGFIPMLSVKNSGSVRVGRINSLAADGAPLALRVPKS</sequence>
<dbReference type="Pfam" id="PF05591">
    <property type="entry name" value="T6SS_VipA"/>
    <property type="match status" value="1"/>
</dbReference>
<feature type="domain" description="TssC1 N-terminal" evidence="2">
    <location>
        <begin position="456"/>
        <end position="655"/>
    </location>
</feature>
<evidence type="ECO:0000259" key="2">
    <source>
        <dbReference type="Pfam" id="PF05943"/>
    </source>
</evidence>
<dbReference type="Pfam" id="PF05943">
    <property type="entry name" value="VipB"/>
    <property type="match status" value="2"/>
</dbReference>
<dbReference type="PANTHER" id="PTHR35565:SF1">
    <property type="entry name" value="TYPE VI SECRETION SYSTEM CONTRACTILE SHEATH LARGE SUBUNIT"/>
    <property type="match status" value="1"/>
</dbReference>
<feature type="domain" description="TssC1 N-terminal" evidence="2">
    <location>
        <begin position="351"/>
        <end position="412"/>
    </location>
</feature>
<evidence type="ECO:0000256" key="1">
    <source>
        <dbReference type="SAM" id="MobiDB-lite"/>
    </source>
</evidence>
<accession>A0A178ILE9</accession>
<feature type="compositionally biased region" description="Low complexity" evidence="1">
    <location>
        <begin position="24"/>
        <end position="33"/>
    </location>
</feature>
<dbReference type="InterPro" id="IPR044031">
    <property type="entry name" value="TssC1_N"/>
</dbReference>
<protein>
    <recommendedName>
        <fullName evidence="2">TssC1 N-terminal domain-containing protein</fullName>
    </recommendedName>
</protein>
<dbReference type="AlphaFoldDB" id="A0A178ILE9"/>
<evidence type="ECO:0000313" key="4">
    <source>
        <dbReference type="Proteomes" id="UP000078486"/>
    </source>
</evidence>
<organism evidence="3 4">
    <name type="scientific">Termitidicoccus mucosus</name>
    <dbReference type="NCBI Taxonomy" id="1184151"/>
    <lineage>
        <taxon>Bacteria</taxon>
        <taxon>Pseudomonadati</taxon>
        <taxon>Verrucomicrobiota</taxon>
        <taxon>Opitutia</taxon>
        <taxon>Opitutales</taxon>
        <taxon>Opitutaceae</taxon>
        <taxon>Termitidicoccus</taxon>
    </lineage>
</organism>
<dbReference type="RefSeq" id="WP_068769567.1">
    <property type="nucleotide sequence ID" value="NZ_CP109796.1"/>
</dbReference>
<dbReference type="InterPro" id="IPR010269">
    <property type="entry name" value="T6SS_TssC-like"/>
</dbReference>
<proteinExistence type="predicted"/>
<name>A0A178ILE9_9BACT</name>
<feature type="compositionally biased region" description="Low complexity" evidence="1">
    <location>
        <begin position="426"/>
        <end position="441"/>
    </location>
</feature>
<dbReference type="OrthoDB" id="9764000at2"/>
<dbReference type="InterPro" id="IPR008312">
    <property type="entry name" value="T6SS_TssB1"/>
</dbReference>
<feature type="region of interest" description="Disordered" evidence="1">
    <location>
        <begin position="1"/>
        <end position="153"/>
    </location>
</feature>
<evidence type="ECO:0000313" key="3">
    <source>
        <dbReference type="EMBL" id="OAM90491.1"/>
    </source>
</evidence>
<reference evidence="3 4" key="1">
    <citation type="submission" date="2016-01" db="EMBL/GenBank/DDBJ databases">
        <title>High potential of lignocellulose degradation of a new Verrucomicrobia species.</title>
        <authorList>
            <person name="Wang Y."/>
            <person name="Shi Y."/>
            <person name="Qiu Z."/>
            <person name="Liu S."/>
            <person name="Yang H."/>
        </authorList>
    </citation>
    <scope>NUCLEOTIDE SEQUENCE [LARGE SCALE GENOMIC DNA]</scope>
    <source>
        <strain evidence="3 4">TSB47</strain>
    </source>
</reference>